<feature type="compositionally biased region" description="Pro residues" evidence="1">
    <location>
        <begin position="186"/>
        <end position="214"/>
    </location>
</feature>
<feature type="compositionally biased region" description="Low complexity" evidence="1">
    <location>
        <begin position="410"/>
        <end position="419"/>
    </location>
</feature>
<protein>
    <submittedName>
        <fullName evidence="2">Uncharacterized protein</fullName>
    </submittedName>
</protein>
<sequence>MKVSTTPPSSTKAATSNTVGWGSSVSVTSTNAPTICQTTVAEASPTKYPTEAPTSCSSRFSIWYFNKENGKCVNDGTVSDFLVGEYVSMDKCCEAQFPDQEQYEYCMKYLYEDKCCSMENHLWLYDSLLEVCTNDVTMVNENTEFYNEVIDCCKGEFNLSICPIRDVCIPEPPETIITSEPTEKPTLPPSDEPTPAPSDKPTPAPSKEPTPTPSASPTTCADLYSVWYYDVASGKCVTGLADAEKEGFDSVNECCGAQFPDVAEYEFCIEYLHVDTCCLMENNVWQFDGEVCTNEGGMDSEGYDEDFECCVSQFGQFPCPVENICIPEIPEATPPTVQPSTPELVTSAPSVKEIITMEPTTAPVTAEPTTFAPISLPPTEKELVTMVPTPSIVTPEPSTMAPSINEIFTSTPTFGSTPTVSKETTGPPTQVRAGSRAGSTFTEDVNTDCVEHNDKVWSTDSKSMIDVCVYVCTVTTTIYEGEEVYDTKVHETNSECP</sequence>
<keyword evidence="3" id="KW-1185">Reference proteome</keyword>
<evidence type="ECO:0000313" key="2">
    <source>
        <dbReference type="EMBL" id="KAL3759746.1"/>
    </source>
</evidence>
<feature type="region of interest" description="Disordered" evidence="1">
    <location>
        <begin position="173"/>
        <end position="217"/>
    </location>
</feature>
<name>A0ABD3MAG4_9STRA</name>
<proteinExistence type="predicted"/>
<dbReference type="EMBL" id="JALLBG020000197">
    <property type="protein sequence ID" value="KAL3759746.1"/>
    <property type="molecule type" value="Genomic_DNA"/>
</dbReference>
<evidence type="ECO:0000313" key="3">
    <source>
        <dbReference type="Proteomes" id="UP001530293"/>
    </source>
</evidence>
<dbReference type="AlphaFoldDB" id="A0ABD3MAG4"/>
<reference evidence="2 3" key="1">
    <citation type="submission" date="2024-10" db="EMBL/GenBank/DDBJ databases">
        <title>Updated reference genomes for cyclostephanoid diatoms.</title>
        <authorList>
            <person name="Roberts W.R."/>
            <person name="Alverson A.J."/>
        </authorList>
    </citation>
    <scope>NUCLEOTIDE SEQUENCE [LARGE SCALE GENOMIC DNA]</scope>
    <source>
        <strain evidence="2 3">AJA232-27</strain>
    </source>
</reference>
<comment type="caution">
    <text evidence="2">The sequence shown here is derived from an EMBL/GenBank/DDBJ whole genome shotgun (WGS) entry which is preliminary data.</text>
</comment>
<gene>
    <name evidence="2" type="ORF">ACHAWU_008240</name>
</gene>
<accession>A0ABD3MAG4</accession>
<feature type="region of interest" description="Disordered" evidence="1">
    <location>
        <begin position="1"/>
        <end position="20"/>
    </location>
</feature>
<organism evidence="2 3">
    <name type="scientific">Discostella pseudostelligera</name>
    <dbReference type="NCBI Taxonomy" id="259834"/>
    <lineage>
        <taxon>Eukaryota</taxon>
        <taxon>Sar</taxon>
        <taxon>Stramenopiles</taxon>
        <taxon>Ochrophyta</taxon>
        <taxon>Bacillariophyta</taxon>
        <taxon>Coscinodiscophyceae</taxon>
        <taxon>Thalassiosirophycidae</taxon>
        <taxon>Stephanodiscales</taxon>
        <taxon>Stephanodiscaceae</taxon>
        <taxon>Discostella</taxon>
    </lineage>
</organism>
<feature type="region of interest" description="Disordered" evidence="1">
    <location>
        <begin position="410"/>
        <end position="439"/>
    </location>
</feature>
<evidence type="ECO:0000256" key="1">
    <source>
        <dbReference type="SAM" id="MobiDB-lite"/>
    </source>
</evidence>
<dbReference type="Proteomes" id="UP001530293">
    <property type="component" value="Unassembled WGS sequence"/>
</dbReference>